<proteinExistence type="predicted"/>
<protein>
    <submittedName>
        <fullName evidence="1">Uncharacterized protein</fullName>
    </submittedName>
</protein>
<organism evidence="1 2">
    <name type="scientific">Lactuca saligna</name>
    <name type="common">Willowleaf lettuce</name>
    <dbReference type="NCBI Taxonomy" id="75948"/>
    <lineage>
        <taxon>Eukaryota</taxon>
        <taxon>Viridiplantae</taxon>
        <taxon>Streptophyta</taxon>
        <taxon>Embryophyta</taxon>
        <taxon>Tracheophyta</taxon>
        <taxon>Spermatophyta</taxon>
        <taxon>Magnoliopsida</taxon>
        <taxon>eudicotyledons</taxon>
        <taxon>Gunneridae</taxon>
        <taxon>Pentapetalae</taxon>
        <taxon>asterids</taxon>
        <taxon>campanulids</taxon>
        <taxon>Asterales</taxon>
        <taxon>Asteraceae</taxon>
        <taxon>Cichorioideae</taxon>
        <taxon>Cichorieae</taxon>
        <taxon>Lactucinae</taxon>
        <taxon>Lactuca</taxon>
    </lineage>
</organism>
<evidence type="ECO:0000313" key="1">
    <source>
        <dbReference type="EMBL" id="CAI9264340.1"/>
    </source>
</evidence>
<dbReference type="AlphaFoldDB" id="A0AA35VDZ1"/>
<evidence type="ECO:0000313" key="2">
    <source>
        <dbReference type="Proteomes" id="UP001177003"/>
    </source>
</evidence>
<dbReference type="EMBL" id="OX465086">
    <property type="protein sequence ID" value="CAI9264340.1"/>
    <property type="molecule type" value="Genomic_DNA"/>
</dbReference>
<dbReference type="Proteomes" id="UP001177003">
    <property type="component" value="Chromosome 0"/>
</dbReference>
<sequence>MPKLPEPTEARNMSRRALASLALYRLLTAVSSKGIELEGELPICSRLNELFIIDRRAHLIYHECSDQASGGMYCYLFLPPPFYKQMLAGRISLQNHLSYAIRGEASKLACTLILGRVIKELPRLAQQQRELQFQLDPMRREFEHQPLRLEYAQKKAPFFTLSLDCELTYPFDENATTLTYYLQTRLLACLDQVNRLARYLLKRDIVNSLVP</sequence>
<gene>
    <name evidence="1" type="ORF">LSALG_LOCUS4998</name>
</gene>
<accession>A0AA35VDZ1</accession>
<name>A0AA35VDZ1_LACSI</name>
<keyword evidence="2" id="KW-1185">Reference proteome</keyword>
<reference evidence="1" key="1">
    <citation type="submission" date="2023-04" db="EMBL/GenBank/DDBJ databases">
        <authorList>
            <person name="Vijverberg K."/>
            <person name="Xiong W."/>
            <person name="Schranz E."/>
        </authorList>
    </citation>
    <scope>NUCLEOTIDE SEQUENCE</scope>
</reference>